<sequence length="132" mass="15078">MPDLDDGELLVQEVIAENPVEERGIREEWAQHVGWHRTEDVHLRGGDVKEQFPQPGEQREEEVISAREEMLEVNEEETPALLTKSSIGNSIGSRDESLMLATVFVALLLFGGGILVVIRRMQRFQEKKKRSR</sequence>
<evidence type="ECO:0000313" key="3">
    <source>
        <dbReference type="Proteomes" id="UP001153069"/>
    </source>
</evidence>
<comment type="caution">
    <text evidence="2">The sequence shown here is derived from an EMBL/GenBank/DDBJ whole genome shotgun (WGS) entry which is preliminary data.</text>
</comment>
<keyword evidence="1" id="KW-0812">Transmembrane</keyword>
<reference evidence="2" key="1">
    <citation type="submission" date="2020-06" db="EMBL/GenBank/DDBJ databases">
        <authorList>
            <consortium name="Plant Systems Biology data submission"/>
        </authorList>
    </citation>
    <scope>NUCLEOTIDE SEQUENCE</scope>
    <source>
        <strain evidence="2">D6</strain>
    </source>
</reference>
<gene>
    <name evidence="2" type="ORF">SEMRO_729_G193920.1</name>
</gene>
<keyword evidence="1" id="KW-0472">Membrane</keyword>
<feature type="transmembrane region" description="Helical" evidence="1">
    <location>
        <begin position="98"/>
        <end position="118"/>
    </location>
</feature>
<accession>A0A9N8EBS9</accession>
<proteinExistence type="predicted"/>
<protein>
    <submittedName>
        <fullName evidence="2">Uncharacterized protein</fullName>
    </submittedName>
</protein>
<evidence type="ECO:0000256" key="1">
    <source>
        <dbReference type="SAM" id="Phobius"/>
    </source>
</evidence>
<dbReference type="EMBL" id="CAICTM010000728">
    <property type="protein sequence ID" value="CAB9515645.1"/>
    <property type="molecule type" value="Genomic_DNA"/>
</dbReference>
<name>A0A9N8EBS9_9STRA</name>
<keyword evidence="3" id="KW-1185">Reference proteome</keyword>
<evidence type="ECO:0000313" key="2">
    <source>
        <dbReference type="EMBL" id="CAB9515645.1"/>
    </source>
</evidence>
<dbReference type="Proteomes" id="UP001153069">
    <property type="component" value="Unassembled WGS sequence"/>
</dbReference>
<keyword evidence="1" id="KW-1133">Transmembrane helix</keyword>
<dbReference type="AlphaFoldDB" id="A0A9N8EBS9"/>
<dbReference type="OrthoDB" id="10557307at2759"/>
<organism evidence="2 3">
    <name type="scientific">Seminavis robusta</name>
    <dbReference type="NCBI Taxonomy" id="568900"/>
    <lineage>
        <taxon>Eukaryota</taxon>
        <taxon>Sar</taxon>
        <taxon>Stramenopiles</taxon>
        <taxon>Ochrophyta</taxon>
        <taxon>Bacillariophyta</taxon>
        <taxon>Bacillariophyceae</taxon>
        <taxon>Bacillariophycidae</taxon>
        <taxon>Naviculales</taxon>
        <taxon>Naviculaceae</taxon>
        <taxon>Seminavis</taxon>
    </lineage>
</organism>